<proteinExistence type="predicted"/>
<protein>
    <submittedName>
        <fullName evidence="2">Uncharacterized protein</fullName>
    </submittedName>
</protein>
<reference evidence="2" key="1">
    <citation type="submission" date="2016-11" db="UniProtKB">
        <authorList>
            <consortium name="WormBaseParasite"/>
        </authorList>
    </citation>
    <scope>IDENTIFICATION</scope>
</reference>
<dbReference type="Proteomes" id="UP000095283">
    <property type="component" value="Unplaced"/>
</dbReference>
<dbReference type="AlphaFoldDB" id="A0A1I7W6V2"/>
<organism evidence="1 2">
    <name type="scientific">Heterorhabditis bacteriophora</name>
    <name type="common">Entomopathogenic nematode worm</name>
    <dbReference type="NCBI Taxonomy" id="37862"/>
    <lineage>
        <taxon>Eukaryota</taxon>
        <taxon>Metazoa</taxon>
        <taxon>Ecdysozoa</taxon>
        <taxon>Nematoda</taxon>
        <taxon>Chromadorea</taxon>
        <taxon>Rhabditida</taxon>
        <taxon>Rhabditina</taxon>
        <taxon>Rhabditomorpha</taxon>
        <taxon>Strongyloidea</taxon>
        <taxon>Heterorhabditidae</taxon>
        <taxon>Heterorhabditis</taxon>
    </lineage>
</organism>
<evidence type="ECO:0000313" key="1">
    <source>
        <dbReference type="Proteomes" id="UP000095283"/>
    </source>
</evidence>
<sequence length="79" mass="9210">MTTPPYAPTTTTGPRHHMLFWMAIVEQLSIGRVWQEEGERNERRLLVLEWNRSYAANSTSYDLHHKAITEDVVGSIEKR</sequence>
<evidence type="ECO:0000313" key="2">
    <source>
        <dbReference type="WBParaSite" id="Hba_00371"/>
    </source>
</evidence>
<keyword evidence="1" id="KW-1185">Reference proteome</keyword>
<dbReference type="WBParaSite" id="Hba_00371">
    <property type="protein sequence ID" value="Hba_00371"/>
    <property type="gene ID" value="Hba_00371"/>
</dbReference>
<name>A0A1I7W6V2_HETBA</name>
<accession>A0A1I7W6V2</accession>